<dbReference type="AlphaFoldDB" id="A0A3E2GYZ5"/>
<proteinExistence type="predicted"/>
<feature type="region of interest" description="Disordered" evidence="1">
    <location>
        <begin position="1"/>
        <end position="30"/>
    </location>
</feature>
<dbReference type="STRING" id="5539.A0A3E2GYZ5"/>
<keyword evidence="2" id="KW-0812">Transmembrane</keyword>
<evidence type="ECO:0000313" key="4">
    <source>
        <dbReference type="Proteomes" id="UP000258309"/>
    </source>
</evidence>
<name>A0A3E2GYZ5_SCYLI</name>
<feature type="compositionally biased region" description="Low complexity" evidence="1">
    <location>
        <begin position="13"/>
        <end position="26"/>
    </location>
</feature>
<evidence type="ECO:0000256" key="1">
    <source>
        <dbReference type="SAM" id="MobiDB-lite"/>
    </source>
</evidence>
<gene>
    <name evidence="3" type="ORF">B7463_g9940</name>
</gene>
<sequence length="173" mass="18753">MSPSRGDTASQLTNTDPTTTTNSTETKANIRSSSALTSAKHNLHYLLSPNSPTAPRPIHLRTRALLRSLHYISVFIFWRIVRYAKYALVGSLVAALGATAFGGFIGGVGFILAPPTLLGSIGIGAIWAIGKWGFRKVRRPVTEIGVQEVRESREGVTEDGQWRDVAGPRAVPW</sequence>
<dbReference type="OrthoDB" id="3597994at2759"/>
<comment type="caution">
    <text evidence="3">The sequence shown here is derived from an EMBL/GenBank/DDBJ whole genome shotgun (WGS) entry which is preliminary data.</text>
</comment>
<accession>A0A3E2GYZ5</accession>
<organism evidence="3 4">
    <name type="scientific">Scytalidium lignicola</name>
    <name type="common">Hyphomycete</name>
    <dbReference type="NCBI Taxonomy" id="5539"/>
    <lineage>
        <taxon>Eukaryota</taxon>
        <taxon>Fungi</taxon>
        <taxon>Dikarya</taxon>
        <taxon>Ascomycota</taxon>
        <taxon>Pezizomycotina</taxon>
        <taxon>Leotiomycetes</taxon>
        <taxon>Leotiomycetes incertae sedis</taxon>
        <taxon>Scytalidium</taxon>
    </lineage>
</organism>
<feature type="non-terminal residue" evidence="3">
    <location>
        <position position="173"/>
    </location>
</feature>
<keyword evidence="2" id="KW-1133">Transmembrane helix</keyword>
<dbReference type="OMA" id="FAFWKLV"/>
<keyword evidence="4" id="KW-1185">Reference proteome</keyword>
<feature type="transmembrane region" description="Helical" evidence="2">
    <location>
        <begin position="88"/>
        <end position="111"/>
    </location>
</feature>
<dbReference type="Proteomes" id="UP000258309">
    <property type="component" value="Unassembled WGS sequence"/>
</dbReference>
<reference evidence="3 4" key="1">
    <citation type="submission" date="2018-05" db="EMBL/GenBank/DDBJ databases">
        <title>Draft genome sequence of Scytalidium lignicola DSM 105466, a ubiquitous saprotrophic fungus.</title>
        <authorList>
            <person name="Buettner E."/>
            <person name="Gebauer A.M."/>
            <person name="Hofrichter M."/>
            <person name="Liers C."/>
            <person name="Kellner H."/>
        </authorList>
    </citation>
    <scope>NUCLEOTIDE SEQUENCE [LARGE SCALE GENOMIC DNA]</scope>
    <source>
        <strain evidence="3 4">DSM 105466</strain>
    </source>
</reference>
<evidence type="ECO:0000313" key="3">
    <source>
        <dbReference type="EMBL" id="RFU26390.1"/>
    </source>
</evidence>
<feature type="compositionally biased region" description="Polar residues" evidence="1">
    <location>
        <begin position="1"/>
        <end position="12"/>
    </location>
</feature>
<keyword evidence="2" id="KW-0472">Membrane</keyword>
<evidence type="ECO:0000256" key="2">
    <source>
        <dbReference type="SAM" id="Phobius"/>
    </source>
</evidence>
<dbReference type="EMBL" id="NCSJ02000264">
    <property type="protein sequence ID" value="RFU26390.1"/>
    <property type="molecule type" value="Genomic_DNA"/>
</dbReference>
<protein>
    <submittedName>
        <fullName evidence="3">Uncharacterized protein</fullName>
    </submittedName>
</protein>
<feature type="non-terminal residue" evidence="3">
    <location>
        <position position="1"/>
    </location>
</feature>
<feature type="transmembrane region" description="Helical" evidence="2">
    <location>
        <begin position="117"/>
        <end position="134"/>
    </location>
</feature>